<name>A0A6S6T1J8_9BACT</name>
<dbReference type="SUPFAM" id="SSF53756">
    <property type="entry name" value="UDP-Glycosyltransferase/glycogen phosphorylase"/>
    <property type="match status" value="1"/>
</dbReference>
<dbReference type="GO" id="GO:0009244">
    <property type="term" value="P:lipopolysaccharide core region biosynthetic process"/>
    <property type="evidence" value="ECO:0007669"/>
    <property type="project" value="TreeGrafter"/>
</dbReference>
<dbReference type="GO" id="GO:0005829">
    <property type="term" value="C:cytosol"/>
    <property type="evidence" value="ECO:0007669"/>
    <property type="project" value="TreeGrafter"/>
</dbReference>
<gene>
    <name evidence="3" type="ORF">HELGO_WM17991</name>
</gene>
<dbReference type="Pfam" id="PF01075">
    <property type="entry name" value="Glyco_transf_9"/>
    <property type="match status" value="1"/>
</dbReference>
<keyword evidence="1" id="KW-0328">Glycosyltransferase</keyword>
<dbReference type="PANTHER" id="PTHR30160:SF7">
    <property type="entry name" value="ADP-HEPTOSE--LPS HEPTOSYLTRANSFERASE 2"/>
    <property type="match status" value="1"/>
</dbReference>
<dbReference type="AlphaFoldDB" id="A0A6S6T1J8"/>
<accession>A0A6S6T1J8</accession>
<dbReference type="InterPro" id="IPR002201">
    <property type="entry name" value="Glyco_trans_9"/>
</dbReference>
<evidence type="ECO:0008006" key="4">
    <source>
        <dbReference type="Google" id="ProtNLM"/>
    </source>
</evidence>
<sequence length="311" mass="35682">MRILFILPESLNDTILLAPCLEGVIKTKNKSSIVLLGNKNSLSIYKNNSKIRTTITTKDSYFQAIKQALNLGKFDISIDFENSFKSKLFLKFLKSNLKISFKDKPKEQIHKTQIYKMFLQKCFDTEIKLSKYNLYQEKIKSSTPTIGFNLGLQLDSRNWNIDEFYSLVLKMSSFYKIALFGHNDLTSDLSARLKSKNIKNYEDYSNKNINTQIKIISSLEALISTDDWASQVASAYNIPSIIIYGSSNIAQTSPYLHNNTILLSKNLYCSPCNKSKCPIKSHDCMQQIRAKDIYNAYTKLKTNFEITIQKV</sequence>
<dbReference type="InterPro" id="IPR051199">
    <property type="entry name" value="LPS_LOS_Heptosyltrfase"/>
</dbReference>
<evidence type="ECO:0000313" key="3">
    <source>
        <dbReference type="EMBL" id="CAA6809310.1"/>
    </source>
</evidence>
<evidence type="ECO:0000256" key="1">
    <source>
        <dbReference type="ARBA" id="ARBA00022676"/>
    </source>
</evidence>
<reference evidence="3" key="1">
    <citation type="submission" date="2020-01" db="EMBL/GenBank/DDBJ databases">
        <authorList>
            <person name="Meier V. D."/>
            <person name="Meier V D."/>
        </authorList>
    </citation>
    <scope>NUCLEOTIDE SEQUENCE</scope>
    <source>
        <strain evidence="3">HLG_WM_MAG_12</strain>
    </source>
</reference>
<dbReference type="GO" id="GO:0008713">
    <property type="term" value="F:ADP-heptose-lipopolysaccharide heptosyltransferase activity"/>
    <property type="evidence" value="ECO:0007669"/>
    <property type="project" value="TreeGrafter"/>
</dbReference>
<evidence type="ECO:0000256" key="2">
    <source>
        <dbReference type="ARBA" id="ARBA00022679"/>
    </source>
</evidence>
<proteinExistence type="predicted"/>
<dbReference type="Gene3D" id="3.40.50.2000">
    <property type="entry name" value="Glycogen Phosphorylase B"/>
    <property type="match status" value="2"/>
</dbReference>
<organism evidence="3">
    <name type="scientific">uncultured Campylobacterales bacterium</name>
    <dbReference type="NCBI Taxonomy" id="352960"/>
    <lineage>
        <taxon>Bacteria</taxon>
        <taxon>Pseudomonadati</taxon>
        <taxon>Campylobacterota</taxon>
        <taxon>Epsilonproteobacteria</taxon>
        <taxon>Campylobacterales</taxon>
        <taxon>environmental samples</taxon>
    </lineage>
</organism>
<dbReference type="CDD" id="cd03789">
    <property type="entry name" value="GT9_LPS_heptosyltransferase"/>
    <property type="match status" value="1"/>
</dbReference>
<keyword evidence="2" id="KW-0808">Transferase</keyword>
<dbReference type="PANTHER" id="PTHR30160">
    <property type="entry name" value="TETRAACYLDISACCHARIDE 4'-KINASE-RELATED"/>
    <property type="match status" value="1"/>
</dbReference>
<protein>
    <recommendedName>
        <fullName evidence="4">ADP-heptose--lipooligosaccharide heptosyltransferase II (EC)</fullName>
    </recommendedName>
</protein>
<dbReference type="EMBL" id="CACVAW010000037">
    <property type="protein sequence ID" value="CAA6809310.1"/>
    <property type="molecule type" value="Genomic_DNA"/>
</dbReference>